<dbReference type="InterPro" id="IPR036390">
    <property type="entry name" value="WH_DNA-bd_sf"/>
</dbReference>
<keyword evidence="1" id="KW-0805">Transcription regulation</keyword>
<dbReference type="PANTHER" id="PTHR34580">
    <property type="match status" value="1"/>
</dbReference>
<dbReference type="Proteomes" id="UP000642509">
    <property type="component" value="Unassembled WGS sequence"/>
</dbReference>
<name>A0ABQ2M9W4_9MICC</name>
<dbReference type="InterPro" id="IPR013196">
    <property type="entry name" value="HTH_11"/>
</dbReference>
<reference evidence="6" key="1">
    <citation type="journal article" date="2019" name="Int. J. Syst. Evol. Microbiol.">
        <title>The Global Catalogue of Microorganisms (GCM) 10K type strain sequencing project: providing services to taxonomists for standard genome sequencing and annotation.</title>
        <authorList>
            <consortium name="The Broad Institute Genomics Platform"/>
            <consortium name="The Broad Institute Genome Sequencing Center for Infectious Disease"/>
            <person name="Wu L."/>
            <person name="Ma J."/>
        </authorList>
    </citation>
    <scope>NUCLEOTIDE SEQUENCE [LARGE SCALE GENOMIC DNA]</scope>
    <source>
        <strain evidence="6">CGMCC 1.7064</strain>
    </source>
</reference>
<dbReference type="InterPro" id="IPR001034">
    <property type="entry name" value="DeoR_HTH"/>
</dbReference>
<evidence type="ECO:0000256" key="3">
    <source>
        <dbReference type="SAM" id="MobiDB-lite"/>
    </source>
</evidence>
<dbReference type="Pfam" id="PF08279">
    <property type="entry name" value="HTH_11"/>
    <property type="match status" value="1"/>
</dbReference>
<dbReference type="Pfam" id="PF13280">
    <property type="entry name" value="WYL"/>
    <property type="match status" value="1"/>
</dbReference>
<gene>
    <name evidence="5" type="ORF">GCM10010977_28620</name>
</gene>
<evidence type="ECO:0000313" key="6">
    <source>
        <dbReference type="Proteomes" id="UP000642509"/>
    </source>
</evidence>
<sequence>MRTTRLLAIMMDLSRRQQTSVRQLADHHGVSTRTIQRDLTALHQLGVPVWTRTGPAGGVGLVEGWSSPVTGMTASELQALLIGEAGSRDLGLHPHFETARLKMLGTRTARDPGIGSVNERFLIDHERWFAEPERPAFLPLVSQAVWSGRRLIIDHSRGFRLVDPLGLVLKTDVWYLVAAHRRRPRTYRLSRIVSAEIQAEAAWRPEGFSLATYWEASRTSFEASVQSLPVRLSVPLASLEALRAAVPGPGIDAALDSVRQEEGDRLELDLLMEHQDIAVAQLLQVPGIEVQEPAAVREALYRRGAELVARNRSPDPGDSPDSPDDSPDDPENSR</sequence>
<dbReference type="PROSITE" id="PS51000">
    <property type="entry name" value="HTH_DEOR_2"/>
    <property type="match status" value="1"/>
</dbReference>
<dbReference type="SUPFAM" id="SSF46785">
    <property type="entry name" value="Winged helix' DNA-binding domain"/>
    <property type="match status" value="1"/>
</dbReference>
<keyword evidence="6" id="KW-1185">Reference proteome</keyword>
<evidence type="ECO:0000259" key="4">
    <source>
        <dbReference type="PROSITE" id="PS51000"/>
    </source>
</evidence>
<comment type="caution">
    <text evidence="5">The sequence shown here is derived from an EMBL/GenBank/DDBJ whole genome shotgun (WGS) entry which is preliminary data.</text>
</comment>
<evidence type="ECO:0000313" key="5">
    <source>
        <dbReference type="EMBL" id="GGO48607.1"/>
    </source>
</evidence>
<feature type="region of interest" description="Disordered" evidence="3">
    <location>
        <begin position="307"/>
        <end position="334"/>
    </location>
</feature>
<accession>A0ABQ2M9W4</accession>
<dbReference type="PROSITE" id="PS52050">
    <property type="entry name" value="WYL"/>
    <property type="match status" value="1"/>
</dbReference>
<organism evidence="5 6">
    <name type="scientific">Citricoccus zhacaiensis</name>
    <dbReference type="NCBI Taxonomy" id="489142"/>
    <lineage>
        <taxon>Bacteria</taxon>
        <taxon>Bacillati</taxon>
        <taxon>Actinomycetota</taxon>
        <taxon>Actinomycetes</taxon>
        <taxon>Micrococcales</taxon>
        <taxon>Micrococcaceae</taxon>
        <taxon>Citricoccus</taxon>
    </lineage>
</organism>
<dbReference type="InterPro" id="IPR026881">
    <property type="entry name" value="WYL_dom"/>
</dbReference>
<dbReference type="InterPro" id="IPR036388">
    <property type="entry name" value="WH-like_DNA-bd_sf"/>
</dbReference>
<dbReference type="InterPro" id="IPR051534">
    <property type="entry name" value="CBASS_pafABC_assoc_protein"/>
</dbReference>
<dbReference type="RefSeq" id="WP_188806829.1">
    <property type="nucleotide sequence ID" value="NZ_BAAAOU010000008.1"/>
</dbReference>
<feature type="domain" description="HTH deoR-type" evidence="4">
    <location>
        <begin position="2"/>
        <end position="57"/>
    </location>
</feature>
<evidence type="ECO:0000256" key="2">
    <source>
        <dbReference type="ARBA" id="ARBA00023163"/>
    </source>
</evidence>
<proteinExistence type="predicted"/>
<feature type="compositionally biased region" description="Acidic residues" evidence="3">
    <location>
        <begin position="321"/>
        <end position="334"/>
    </location>
</feature>
<dbReference type="PANTHER" id="PTHR34580:SF1">
    <property type="entry name" value="PROTEIN PAFC"/>
    <property type="match status" value="1"/>
</dbReference>
<evidence type="ECO:0000256" key="1">
    <source>
        <dbReference type="ARBA" id="ARBA00023015"/>
    </source>
</evidence>
<keyword evidence="2" id="KW-0804">Transcription</keyword>
<dbReference type="EMBL" id="BMLQ01000009">
    <property type="protein sequence ID" value="GGO48607.1"/>
    <property type="molecule type" value="Genomic_DNA"/>
</dbReference>
<protein>
    <submittedName>
        <fullName evidence="5">Transcriptional regulator</fullName>
    </submittedName>
</protein>
<dbReference type="Gene3D" id="1.10.10.10">
    <property type="entry name" value="Winged helix-like DNA-binding domain superfamily/Winged helix DNA-binding domain"/>
    <property type="match status" value="1"/>
</dbReference>
<dbReference type="SMART" id="SM00420">
    <property type="entry name" value="HTH_DEOR"/>
    <property type="match status" value="1"/>
</dbReference>